<dbReference type="AlphaFoldDB" id="A0AAD5K0U4"/>
<keyword evidence="2" id="KW-0489">Methyltransferase</keyword>
<gene>
    <name evidence="2" type="ORF">BDA99DRAFT_609669</name>
</gene>
<evidence type="ECO:0000313" key="3">
    <source>
        <dbReference type="Proteomes" id="UP001209540"/>
    </source>
</evidence>
<dbReference type="Pfam" id="PF13489">
    <property type="entry name" value="Methyltransf_23"/>
    <property type="match status" value="1"/>
</dbReference>
<keyword evidence="1" id="KW-0808">Transferase</keyword>
<comment type="caution">
    <text evidence="2">The sequence shown here is derived from an EMBL/GenBank/DDBJ whole genome shotgun (WGS) entry which is preliminary data.</text>
</comment>
<accession>A0AAD5K0U4</accession>
<evidence type="ECO:0000256" key="1">
    <source>
        <dbReference type="ARBA" id="ARBA00022679"/>
    </source>
</evidence>
<dbReference type="Proteomes" id="UP001209540">
    <property type="component" value="Unassembled WGS sequence"/>
</dbReference>
<reference evidence="2" key="1">
    <citation type="journal article" date="2022" name="IScience">
        <title>Evolution of zygomycete secretomes and the origins of terrestrial fungal ecologies.</title>
        <authorList>
            <person name="Chang Y."/>
            <person name="Wang Y."/>
            <person name="Mondo S."/>
            <person name="Ahrendt S."/>
            <person name="Andreopoulos W."/>
            <person name="Barry K."/>
            <person name="Beard J."/>
            <person name="Benny G.L."/>
            <person name="Blankenship S."/>
            <person name="Bonito G."/>
            <person name="Cuomo C."/>
            <person name="Desiro A."/>
            <person name="Gervers K.A."/>
            <person name="Hundley H."/>
            <person name="Kuo A."/>
            <person name="LaButti K."/>
            <person name="Lang B.F."/>
            <person name="Lipzen A."/>
            <person name="O'Donnell K."/>
            <person name="Pangilinan J."/>
            <person name="Reynolds N."/>
            <person name="Sandor L."/>
            <person name="Smith M.E."/>
            <person name="Tsang A."/>
            <person name="Grigoriev I.V."/>
            <person name="Stajich J.E."/>
            <person name="Spatafora J.W."/>
        </authorList>
    </citation>
    <scope>NUCLEOTIDE SEQUENCE</scope>
    <source>
        <strain evidence="2">RSA 2281</strain>
    </source>
</reference>
<name>A0AAD5K0U4_9FUNG</name>
<evidence type="ECO:0000313" key="2">
    <source>
        <dbReference type="EMBL" id="KAI9246045.1"/>
    </source>
</evidence>
<dbReference type="PANTHER" id="PTHR43861">
    <property type="entry name" value="TRANS-ACONITATE 2-METHYLTRANSFERASE-RELATED"/>
    <property type="match status" value="1"/>
</dbReference>
<dbReference type="InterPro" id="IPR029063">
    <property type="entry name" value="SAM-dependent_MTases_sf"/>
</dbReference>
<proteinExistence type="predicted"/>
<keyword evidence="3" id="KW-1185">Reference proteome</keyword>
<organism evidence="2 3">
    <name type="scientific">Phascolomyces articulosus</name>
    <dbReference type="NCBI Taxonomy" id="60185"/>
    <lineage>
        <taxon>Eukaryota</taxon>
        <taxon>Fungi</taxon>
        <taxon>Fungi incertae sedis</taxon>
        <taxon>Mucoromycota</taxon>
        <taxon>Mucoromycotina</taxon>
        <taxon>Mucoromycetes</taxon>
        <taxon>Mucorales</taxon>
        <taxon>Lichtheimiaceae</taxon>
        <taxon>Phascolomyces</taxon>
    </lineage>
</organism>
<sequence length="291" mass="33062">MNTVKYINHKPFLAYFTNLLESRNFTQPIRLLEAGCGPGHFAALLKDQLKDRIDIIAIDPSEEGIKACANHNADVNYLVTTILDMDKEKYANYFDVILFTKSLHHCDPLDATIDQTYKFLKKNGIVVAEEFDRDAIDEQTARWFFERLDLIQAGNHIKPPTLKNESLLKRWTALIDPATGSPMDRWNSFFDVRGFEGLFKHGLQGDRMSVHSAMTQSLAKRFSKNEDQESMVVKAVHNQSFLTCSIVFFGLEDTPIGTAILETFMKQEEVAIKDGTIKGTGVTYIVEKQED</sequence>
<dbReference type="GO" id="GO:0008168">
    <property type="term" value="F:methyltransferase activity"/>
    <property type="evidence" value="ECO:0007669"/>
    <property type="project" value="UniProtKB-KW"/>
</dbReference>
<dbReference type="EMBL" id="JAIXMP010000048">
    <property type="protein sequence ID" value="KAI9246045.1"/>
    <property type="molecule type" value="Genomic_DNA"/>
</dbReference>
<dbReference type="CDD" id="cd02440">
    <property type="entry name" value="AdoMet_MTases"/>
    <property type="match status" value="1"/>
</dbReference>
<dbReference type="PANTHER" id="PTHR43861:SF3">
    <property type="entry name" value="PUTATIVE (AFU_ORTHOLOGUE AFUA_2G14390)-RELATED"/>
    <property type="match status" value="1"/>
</dbReference>
<dbReference type="GO" id="GO:0032259">
    <property type="term" value="P:methylation"/>
    <property type="evidence" value="ECO:0007669"/>
    <property type="project" value="UniProtKB-KW"/>
</dbReference>
<dbReference type="SUPFAM" id="SSF53335">
    <property type="entry name" value="S-adenosyl-L-methionine-dependent methyltransferases"/>
    <property type="match status" value="1"/>
</dbReference>
<reference evidence="2" key="2">
    <citation type="submission" date="2023-02" db="EMBL/GenBank/DDBJ databases">
        <authorList>
            <consortium name="DOE Joint Genome Institute"/>
            <person name="Mondo S.J."/>
            <person name="Chang Y."/>
            <person name="Wang Y."/>
            <person name="Ahrendt S."/>
            <person name="Andreopoulos W."/>
            <person name="Barry K."/>
            <person name="Beard J."/>
            <person name="Benny G.L."/>
            <person name="Blankenship S."/>
            <person name="Bonito G."/>
            <person name="Cuomo C."/>
            <person name="Desiro A."/>
            <person name="Gervers K.A."/>
            <person name="Hundley H."/>
            <person name="Kuo A."/>
            <person name="LaButti K."/>
            <person name="Lang B.F."/>
            <person name="Lipzen A."/>
            <person name="O'Donnell K."/>
            <person name="Pangilinan J."/>
            <person name="Reynolds N."/>
            <person name="Sandor L."/>
            <person name="Smith M.W."/>
            <person name="Tsang A."/>
            <person name="Grigoriev I.V."/>
            <person name="Stajich J.E."/>
            <person name="Spatafora J.W."/>
        </authorList>
    </citation>
    <scope>NUCLEOTIDE SEQUENCE</scope>
    <source>
        <strain evidence="2">RSA 2281</strain>
    </source>
</reference>
<dbReference type="Gene3D" id="3.40.50.150">
    <property type="entry name" value="Vaccinia Virus protein VP39"/>
    <property type="match status" value="1"/>
</dbReference>
<protein>
    <submittedName>
        <fullName evidence="2">S-adenosyl-L-methionine-dependent methyltransferase</fullName>
    </submittedName>
</protein>